<feature type="domain" description="Polysaccharide pyruvyl transferase" evidence="1">
    <location>
        <begin position="17"/>
        <end position="308"/>
    </location>
</feature>
<dbReference type="Proteomes" id="UP000283512">
    <property type="component" value="Unassembled WGS sequence"/>
</dbReference>
<protein>
    <submittedName>
        <fullName evidence="3">Polysaccharide pyruvyl transferase family protein</fullName>
    </submittedName>
</protein>
<keyword evidence="3" id="KW-0808">Transferase</keyword>
<evidence type="ECO:0000313" key="3">
    <source>
        <dbReference type="EMBL" id="RHH94162.1"/>
    </source>
</evidence>
<dbReference type="Pfam" id="PF04230">
    <property type="entry name" value="PS_pyruv_trans"/>
    <property type="match status" value="1"/>
</dbReference>
<dbReference type="EMBL" id="VVYJ01000011">
    <property type="protein sequence ID" value="KAA5473426.1"/>
    <property type="molecule type" value="Genomic_DNA"/>
</dbReference>
<sequence length="367" mass="42805">MLPQKKISILTLHDVPNYGSVLQTFATQEIFKGMGLNTNIIDYRRISSASLWQRICMVTQDDGLIKKIIKSFLYFFYLRRQDRVFGKFRRDYLFLGSVLNCEEDFNNLPIDADIYCTGSDQTWNSGWYGRVLKSYFLTFCPNRVKKISYAASFGKTFLEDSEKEEIREYLLRYTAISLREESGVKILKELGVSGAVRVLDPTLQLSAAFWHKYIRKPSEEHYVLVYQLNKHPWFNEYAELFAKQKGLKLVRFGANVHQIFKSGKLLLLPEPFQFPSYIAFADYVITDSFHATAFSLNLNTTPICIYPSDYFGRIDDILKLTNLERLHVTDSKDWSVIDSNPIDWEEVNAILEKYRRIGDDFLHKAIE</sequence>
<comment type="caution">
    <text evidence="3">The sequence shown here is derived from an EMBL/GenBank/DDBJ whole genome shotgun (WGS) entry which is preliminary data.</text>
</comment>
<dbReference type="RefSeq" id="WP_122295241.1">
    <property type="nucleotide sequence ID" value="NZ_CAXSLD010000005.1"/>
</dbReference>
<dbReference type="EMBL" id="QRKD01000002">
    <property type="protein sequence ID" value="RHH94162.1"/>
    <property type="molecule type" value="Genomic_DNA"/>
</dbReference>
<dbReference type="GO" id="GO:0016740">
    <property type="term" value="F:transferase activity"/>
    <property type="evidence" value="ECO:0007669"/>
    <property type="project" value="UniProtKB-KW"/>
</dbReference>
<proteinExistence type="predicted"/>
<reference evidence="2 5" key="2">
    <citation type="journal article" date="2019" name="Nat. Med.">
        <title>A library of human gut bacterial isolates paired with longitudinal multiomics data enables mechanistic microbiome research.</title>
        <authorList>
            <person name="Poyet M."/>
            <person name="Groussin M."/>
            <person name="Gibbons S.M."/>
            <person name="Avila-Pacheco J."/>
            <person name="Jiang X."/>
            <person name="Kearney S.M."/>
            <person name="Perrotta A.R."/>
            <person name="Berdy B."/>
            <person name="Zhao S."/>
            <person name="Lieberman T.D."/>
            <person name="Swanson P.K."/>
            <person name="Smith M."/>
            <person name="Roesemann S."/>
            <person name="Alexander J.E."/>
            <person name="Rich S.A."/>
            <person name="Livny J."/>
            <person name="Vlamakis H."/>
            <person name="Clish C."/>
            <person name="Bullock K."/>
            <person name="Deik A."/>
            <person name="Scott J."/>
            <person name="Pierce K.A."/>
            <person name="Xavier R.J."/>
            <person name="Alm E.J."/>
        </authorList>
    </citation>
    <scope>NUCLEOTIDE SEQUENCE [LARGE SCALE GENOMIC DNA]</scope>
    <source>
        <strain evidence="2 5">BIOML-A25</strain>
    </source>
</reference>
<dbReference type="AlphaFoldDB" id="A0A414Z2H5"/>
<name>A0A414Z2H5_9BACE</name>
<dbReference type="Proteomes" id="UP000427825">
    <property type="component" value="Unassembled WGS sequence"/>
</dbReference>
<evidence type="ECO:0000259" key="1">
    <source>
        <dbReference type="Pfam" id="PF04230"/>
    </source>
</evidence>
<evidence type="ECO:0000313" key="2">
    <source>
        <dbReference type="EMBL" id="KAA5473426.1"/>
    </source>
</evidence>
<reference evidence="3 4" key="1">
    <citation type="submission" date="2018-08" db="EMBL/GenBank/DDBJ databases">
        <title>A genome reference for cultivated species of the human gut microbiota.</title>
        <authorList>
            <person name="Zou Y."/>
            <person name="Xue W."/>
            <person name="Luo G."/>
        </authorList>
    </citation>
    <scope>NUCLEOTIDE SEQUENCE [LARGE SCALE GENOMIC DNA]</scope>
    <source>
        <strain evidence="3 4">AM16-49B</strain>
    </source>
</reference>
<organism evidence="3 4">
    <name type="scientific">Bacteroides caccae</name>
    <dbReference type="NCBI Taxonomy" id="47678"/>
    <lineage>
        <taxon>Bacteria</taxon>
        <taxon>Pseudomonadati</taxon>
        <taxon>Bacteroidota</taxon>
        <taxon>Bacteroidia</taxon>
        <taxon>Bacteroidales</taxon>
        <taxon>Bacteroidaceae</taxon>
        <taxon>Bacteroides</taxon>
    </lineage>
</organism>
<gene>
    <name evidence="3" type="ORF">DW190_05735</name>
    <name evidence="2" type="ORF">F2Y39_17170</name>
</gene>
<dbReference type="InterPro" id="IPR007345">
    <property type="entry name" value="Polysacch_pyruvyl_Trfase"/>
</dbReference>
<evidence type="ECO:0000313" key="4">
    <source>
        <dbReference type="Proteomes" id="UP000283512"/>
    </source>
</evidence>
<evidence type="ECO:0000313" key="5">
    <source>
        <dbReference type="Proteomes" id="UP000427825"/>
    </source>
</evidence>
<accession>A0A414Z2H5</accession>